<dbReference type="Pfam" id="PF05630">
    <property type="entry name" value="NPP1"/>
    <property type="match status" value="1"/>
</dbReference>
<dbReference type="AlphaFoldDB" id="A0A9X0ABE0"/>
<evidence type="ECO:0000256" key="3">
    <source>
        <dbReference type="SAM" id="SignalP"/>
    </source>
</evidence>
<dbReference type="EMBL" id="JAPEIS010000015">
    <property type="protein sequence ID" value="KAJ8059319.1"/>
    <property type="molecule type" value="Genomic_DNA"/>
</dbReference>
<dbReference type="PANTHER" id="PTHR33657">
    <property type="entry name" value="DOMAIN PROTEIN, PUTATIVE (AFU_ORTHOLOGUE AFUA_5G00600)-RELATED"/>
    <property type="match status" value="1"/>
</dbReference>
<accession>A0A9X0ABE0</accession>
<keyword evidence="5" id="KW-1185">Reference proteome</keyword>
<comment type="caution">
    <text evidence="4">The sequence shown here is derived from an EMBL/GenBank/DDBJ whole genome shotgun (WGS) entry which is preliminary data.</text>
</comment>
<dbReference type="InterPro" id="IPR008701">
    <property type="entry name" value="NPP1"/>
</dbReference>
<feature type="signal peptide" evidence="3">
    <location>
        <begin position="1"/>
        <end position="20"/>
    </location>
</feature>
<dbReference type="OrthoDB" id="89086at2759"/>
<feature type="chain" id="PRO_5040848325" description="Necrosis-and ethylene-inducing protein 1" evidence="3">
    <location>
        <begin position="21"/>
        <end position="246"/>
    </location>
</feature>
<name>A0A9X0ABE0_9HELO</name>
<dbReference type="PIRSF" id="PIRSF029958">
    <property type="entry name" value="Necrosis-inducing_protein"/>
    <property type="match status" value="1"/>
</dbReference>
<evidence type="ECO:0000313" key="5">
    <source>
        <dbReference type="Proteomes" id="UP001152300"/>
    </source>
</evidence>
<keyword evidence="3" id="KW-0732">Signal</keyword>
<sequence length="246" mass="26983">MLFTNTKFLSLLAAAAAVRGAPIEGNTIEARAKINHDSIIPWPENVPGGALGNTLKRFEPFLHIAHGCQPYSAVDGEGNYSGGLEATGNVSAGCRDQTKGQTYVRGGWSGGRYGIIYAWYFPKDQPIAGDVIGGHRNDWEHIVVWVNNPEVANPVLIGAAASGHGDLKKTTNPQRNGDRLKVEYFTSLLKNHELQFTDTLGRDLPMMWYDFFPKDTKEILEKPVFGDAICPINDVNFAENLRKAAI</sequence>
<evidence type="ECO:0000313" key="4">
    <source>
        <dbReference type="EMBL" id="KAJ8059319.1"/>
    </source>
</evidence>
<evidence type="ECO:0008006" key="6">
    <source>
        <dbReference type="Google" id="ProtNLM"/>
    </source>
</evidence>
<evidence type="ECO:0000256" key="2">
    <source>
        <dbReference type="ARBA" id="ARBA00023026"/>
    </source>
</evidence>
<gene>
    <name evidence="4" type="ORF">OCU04_012280</name>
</gene>
<dbReference type="PANTHER" id="PTHR33657:SF8">
    <property type="entry name" value="DOMAIN PROTEIN, PUTATIVE (AFU_ORTHOLOGUE AFUA_5G00600)-RELATED"/>
    <property type="match status" value="1"/>
</dbReference>
<evidence type="ECO:0000256" key="1">
    <source>
        <dbReference type="ARBA" id="ARBA00009520"/>
    </source>
</evidence>
<reference evidence="4" key="1">
    <citation type="submission" date="2022-11" db="EMBL/GenBank/DDBJ databases">
        <title>Genome Resource of Sclerotinia nivalis Strain SnTB1, a Plant Pathogen Isolated from American Ginseng.</title>
        <authorList>
            <person name="Fan S."/>
        </authorList>
    </citation>
    <scope>NUCLEOTIDE SEQUENCE</scope>
    <source>
        <strain evidence="4">SnTB1</strain>
    </source>
</reference>
<organism evidence="4 5">
    <name type="scientific">Sclerotinia nivalis</name>
    <dbReference type="NCBI Taxonomy" id="352851"/>
    <lineage>
        <taxon>Eukaryota</taxon>
        <taxon>Fungi</taxon>
        <taxon>Dikarya</taxon>
        <taxon>Ascomycota</taxon>
        <taxon>Pezizomycotina</taxon>
        <taxon>Leotiomycetes</taxon>
        <taxon>Helotiales</taxon>
        <taxon>Sclerotiniaceae</taxon>
        <taxon>Sclerotinia</taxon>
    </lineage>
</organism>
<protein>
    <recommendedName>
        <fullName evidence="6">Necrosis-and ethylene-inducing protein 1</fullName>
    </recommendedName>
</protein>
<keyword evidence="2" id="KW-0843">Virulence</keyword>
<dbReference type="Proteomes" id="UP001152300">
    <property type="component" value="Unassembled WGS sequence"/>
</dbReference>
<proteinExistence type="inferred from homology"/>
<comment type="similarity">
    <text evidence="1">Belongs to the Necrosis inducing protein (NPP1) family.</text>
</comment>